<feature type="compositionally biased region" description="Polar residues" evidence="1">
    <location>
        <begin position="144"/>
        <end position="190"/>
    </location>
</feature>
<evidence type="ECO:0000256" key="1">
    <source>
        <dbReference type="SAM" id="MobiDB-lite"/>
    </source>
</evidence>
<reference evidence="2" key="1">
    <citation type="journal article" date="2020" name="Nature">
        <title>Giant virus diversity and host interactions through global metagenomics.</title>
        <authorList>
            <person name="Schulz F."/>
            <person name="Roux S."/>
            <person name="Paez-Espino D."/>
            <person name="Jungbluth S."/>
            <person name="Walsh D.A."/>
            <person name="Denef V.J."/>
            <person name="McMahon K.D."/>
            <person name="Konstantinidis K.T."/>
            <person name="Eloe-Fadrosh E.A."/>
            <person name="Kyrpides N.C."/>
            <person name="Woyke T."/>
        </authorList>
    </citation>
    <scope>NUCLEOTIDE SEQUENCE</scope>
    <source>
        <strain evidence="2">GVMAG-M-3300023179-2</strain>
    </source>
</reference>
<organism evidence="2">
    <name type="scientific">viral metagenome</name>
    <dbReference type="NCBI Taxonomy" id="1070528"/>
    <lineage>
        <taxon>unclassified sequences</taxon>
        <taxon>metagenomes</taxon>
        <taxon>organismal metagenomes</taxon>
    </lineage>
</organism>
<evidence type="ECO:0000313" key="2">
    <source>
        <dbReference type="EMBL" id="QHT27007.1"/>
    </source>
</evidence>
<name>A0A6C0ECV7_9ZZZZ</name>
<dbReference type="EMBL" id="MN739807">
    <property type="protein sequence ID" value="QHT27007.1"/>
    <property type="molecule type" value="Genomic_DNA"/>
</dbReference>
<proteinExistence type="predicted"/>
<dbReference type="AlphaFoldDB" id="A0A6C0ECV7"/>
<protein>
    <submittedName>
        <fullName evidence="2">Uncharacterized protein</fullName>
    </submittedName>
</protein>
<sequence>MSYLEPYKISDIDLNKIVYSKIKETKNKKIVIIKYNDNNKFNEFVFQLPTLLNINKAELFNEYSEIELALIGKNYSKINDVINFFNNLELKIKDDAHNNAHTWFKNNNDIINFQKIIRNQDSKFDNDESIGEVQESNLDGVGTTHKSSGNADSVGTTYKSSGNADSVGTTYKSSGNADSVGTTSKSSSNADSVGTIKLKLIKTHDFESIIQLNNKRIDAANIPEDSWCKMILECYAIWINSNNDFGIFLRPIIVSFTPKEKINYKYKFTDDSDNGSEFEIPDTDINDNIFMKINTNSNNQLDETTQIDYKELMNHLENNNNKISLNSIIDNLSDSSQNNLSDNSDNLNDTSS</sequence>
<accession>A0A6C0ECV7</accession>
<feature type="region of interest" description="Disordered" evidence="1">
    <location>
        <begin position="134"/>
        <end position="190"/>
    </location>
</feature>